<evidence type="ECO:0000256" key="1">
    <source>
        <dbReference type="SAM" id="MobiDB-lite"/>
    </source>
</evidence>
<dbReference type="SUPFAM" id="SSF56935">
    <property type="entry name" value="Porins"/>
    <property type="match status" value="1"/>
</dbReference>
<dbReference type="RefSeq" id="WP_134385738.1">
    <property type="nucleotide sequence ID" value="NZ_BMWW01000012.1"/>
</dbReference>
<dbReference type="InterPro" id="IPR017467">
    <property type="entry name" value="CHP03016_PEP-CTERM"/>
</dbReference>
<feature type="chain" id="PRO_5045855155" evidence="2">
    <location>
        <begin position="30"/>
        <end position="513"/>
    </location>
</feature>
<keyword evidence="2" id="KW-0732">Signal</keyword>
<proteinExistence type="predicted"/>
<organism evidence="3 4">
    <name type="scientific">Pseudoduganella plicata</name>
    <dbReference type="NCBI Taxonomy" id="321984"/>
    <lineage>
        <taxon>Bacteria</taxon>
        <taxon>Pseudomonadati</taxon>
        <taxon>Pseudomonadota</taxon>
        <taxon>Betaproteobacteria</taxon>
        <taxon>Burkholderiales</taxon>
        <taxon>Oxalobacteraceae</taxon>
        <taxon>Telluria group</taxon>
        <taxon>Pseudoduganella</taxon>
    </lineage>
</organism>
<dbReference type="EMBL" id="CP038026">
    <property type="protein sequence ID" value="QBQ37342.1"/>
    <property type="molecule type" value="Genomic_DNA"/>
</dbReference>
<name>A0ABX5SCR0_9BURK</name>
<protein>
    <submittedName>
        <fullName evidence="3">TIGR03016 family PEP-CTERM system-associated outer membrane protein</fullName>
    </submittedName>
</protein>
<dbReference type="Proteomes" id="UP000294359">
    <property type="component" value="Chromosome"/>
</dbReference>
<gene>
    <name evidence="3" type="ORF">E1742_15085</name>
</gene>
<accession>A0ABX5SCR0</accession>
<feature type="signal peptide" evidence="2">
    <location>
        <begin position="1"/>
        <end position="29"/>
    </location>
</feature>
<dbReference type="NCBIfam" id="TIGR03016">
    <property type="entry name" value="pepcterm_hypo_1"/>
    <property type="match status" value="1"/>
</dbReference>
<reference evidence="3 4" key="1">
    <citation type="submission" date="2019-03" db="EMBL/GenBank/DDBJ databases">
        <title>Draft Genome Sequences of Six Type Strains of the Genus Massilia.</title>
        <authorList>
            <person name="Miess H."/>
            <person name="Frediansyhah A."/>
            <person name="Gross H."/>
        </authorList>
    </citation>
    <scope>NUCLEOTIDE SEQUENCE [LARGE SCALE GENOMIC DNA]</scope>
    <source>
        <strain evidence="3 4">DSM 17505</strain>
    </source>
</reference>
<keyword evidence="4" id="KW-1185">Reference proteome</keyword>
<sequence length="513" mass="55635">MTITTARQPSVRLLVSALATLLAAPSARADWVIAPSVAVRETWTDNASLTSRKSGSQWVTELSPGLRVTNRTPRLEAALDYRVNALNYSGERPSGTDRVTQQLSAALHAKAVPDTLFVDADYHISLQPVSAFGPQTQNDYTTTNRQEVRSWRVNPVLMHQFGAFATAQASYTRDAVDGGNIGLGSSEGDALLLSLSSGARFQKVTWGLTASSQNVDTAALPQTHSRAVNANLGWSVTRQLRWTLSGGYDRYTYDALSDKTEGASWSTGLSWTPSGRTTIEGTLGRRYYGDSYSFRLTHRSRRTVWNVSYGDDVTSTRAQFLLPSTVDTAALLNQMFMANYPDPLQRALVVAAYMAATGLPPSLPNSVNYFSNRYVLQKQLNASVALRASRSTAVLSVYRTRREALTQGTADSPLLGSNNFSLNDNVSQGGGSASLNYQVSGRTQVSLSSTFMRAESLSLDLRSRSRTMSVSASHQFGRSTHGTVSARRTNGNAGLSATPYTENSVSAQLTFQL</sequence>
<evidence type="ECO:0000313" key="4">
    <source>
        <dbReference type="Proteomes" id="UP000294359"/>
    </source>
</evidence>
<evidence type="ECO:0000313" key="3">
    <source>
        <dbReference type="EMBL" id="QBQ37342.1"/>
    </source>
</evidence>
<feature type="region of interest" description="Disordered" evidence="1">
    <location>
        <begin position="470"/>
        <end position="499"/>
    </location>
</feature>
<evidence type="ECO:0000256" key="2">
    <source>
        <dbReference type="SAM" id="SignalP"/>
    </source>
</evidence>